<evidence type="ECO:0000313" key="2">
    <source>
        <dbReference type="EMBL" id="MBP5856939.1"/>
    </source>
</evidence>
<dbReference type="RefSeq" id="WP_210681516.1">
    <property type="nucleotide sequence ID" value="NZ_JAGMWN010000003.1"/>
</dbReference>
<evidence type="ECO:0000256" key="1">
    <source>
        <dbReference type="SAM" id="MobiDB-lite"/>
    </source>
</evidence>
<comment type="caution">
    <text evidence="2">The sequence shown here is derived from an EMBL/GenBank/DDBJ whole genome shotgun (WGS) entry which is preliminary data.</text>
</comment>
<evidence type="ECO:0000313" key="3">
    <source>
        <dbReference type="Proteomes" id="UP000672602"/>
    </source>
</evidence>
<feature type="region of interest" description="Disordered" evidence="1">
    <location>
        <begin position="1"/>
        <end position="31"/>
    </location>
</feature>
<organism evidence="2 3">
    <name type="scientific">Marivibrio halodurans</name>
    <dbReference type="NCBI Taxonomy" id="2039722"/>
    <lineage>
        <taxon>Bacteria</taxon>
        <taxon>Pseudomonadati</taxon>
        <taxon>Pseudomonadota</taxon>
        <taxon>Alphaproteobacteria</taxon>
        <taxon>Rhodospirillales</taxon>
        <taxon>Rhodospirillaceae</taxon>
        <taxon>Marivibrio</taxon>
    </lineage>
</organism>
<dbReference type="Proteomes" id="UP000672602">
    <property type="component" value="Unassembled WGS sequence"/>
</dbReference>
<dbReference type="EMBL" id="JAGMWN010000003">
    <property type="protein sequence ID" value="MBP5856939.1"/>
    <property type="molecule type" value="Genomic_DNA"/>
</dbReference>
<gene>
    <name evidence="2" type="ORF">KAJ83_07960</name>
</gene>
<dbReference type="AlphaFoldDB" id="A0A8J7V3P5"/>
<feature type="compositionally biased region" description="Basic and acidic residues" evidence="1">
    <location>
        <begin position="1"/>
        <end position="23"/>
    </location>
</feature>
<keyword evidence="3" id="KW-1185">Reference proteome</keyword>
<proteinExistence type="predicted"/>
<sequence>MAKDPESDREPPRIDAGEIERAVARGAARSRRMTHALDTVARTMERDPESLARVLRRWMREG</sequence>
<reference evidence="2" key="1">
    <citation type="submission" date="2021-04" db="EMBL/GenBank/DDBJ databases">
        <authorList>
            <person name="Zhang D.-C."/>
        </authorList>
    </citation>
    <scope>NUCLEOTIDE SEQUENCE</scope>
    <source>
        <strain evidence="2">CGMCC 1.15697</strain>
    </source>
</reference>
<accession>A0A8J7V3P5</accession>
<name>A0A8J7V3P5_9PROT</name>
<protein>
    <submittedName>
        <fullName evidence="2">Uncharacterized protein</fullName>
    </submittedName>
</protein>